<accession>A0ABS5PMV4</accession>
<proteinExistence type="predicted"/>
<keyword evidence="2" id="KW-1185">Reference proteome</keyword>
<evidence type="ECO:0000313" key="1">
    <source>
        <dbReference type="EMBL" id="MBS7526483.1"/>
    </source>
</evidence>
<comment type="caution">
    <text evidence="1">The sequence shown here is derived from an EMBL/GenBank/DDBJ whole genome shotgun (WGS) entry which is preliminary data.</text>
</comment>
<gene>
    <name evidence="1" type="ORF">KHM83_07315</name>
</gene>
<dbReference type="RefSeq" id="WP_213236340.1">
    <property type="nucleotide sequence ID" value="NZ_JAHBCL010000010.1"/>
</dbReference>
<organism evidence="1 2">
    <name type="scientific">Fusibacter paucivorans</name>
    <dbReference type="NCBI Taxonomy" id="76009"/>
    <lineage>
        <taxon>Bacteria</taxon>
        <taxon>Bacillati</taxon>
        <taxon>Bacillota</taxon>
        <taxon>Clostridia</taxon>
        <taxon>Eubacteriales</taxon>
        <taxon>Eubacteriales Family XII. Incertae Sedis</taxon>
        <taxon>Fusibacter</taxon>
    </lineage>
</organism>
<evidence type="ECO:0000313" key="2">
    <source>
        <dbReference type="Proteomes" id="UP000746471"/>
    </source>
</evidence>
<dbReference type="Proteomes" id="UP000746471">
    <property type="component" value="Unassembled WGS sequence"/>
</dbReference>
<sequence>MTKKITKGLISLGFLAVGLSMALHGQIGRGGATITLAVAGMYWVEYREGMRYFDAILQRIFVCVSLDTVDELTENLSKQMIYRQIAKEVSAMTTLLTAYYSGQFEMVRNDQQVYYVKRLRRWHEAMVLHAKLALGEILDETMQTKIKRLKSEATDAIEIRNIELLTLKSETITIESVASLRQMDNSNLHTAELSSLMATLADNPNRQRTYQKSANNLAPETFIYHPIEEV</sequence>
<dbReference type="EMBL" id="JAHBCL010000010">
    <property type="protein sequence ID" value="MBS7526483.1"/>
    <property type="molecule type" value="Genomic_DNA"/>
</dbReference>
<reference evidence="1 2" key="1">
    <citation type="submission" date="2021-05" db="EMBL/GenBank/DDBJ databases">
        <title>Fusibacter ferrireducens sp. nov., an anaerobic, sulfur- and Fe-reducing bacterium isolated from the mangrove sediment.</title>
        <authorList>
            <person name="Qiu D."/>
        </authorList>
    </citation>
    <scope>NUCLEOTIDE SEQUENCE [LARGE SCALE GENOMIC DNA]</scope>
    <source>
        <strain evidence="1 2">DSM 12116</strain>
    </source>
</reference>
<protein>
    <recommendedName>
        <fullName evidence="3">5-bromo-4-chloroindolyl phosphate hydrolysis protein</fullName>
    </recommendedName>
</protein>
<name>A0ABS5PMV4_9FIRM</name>
<evidence type="ECO:0008006" key="3">
    <source>
        <dbReference type="Google" id="ProtNLM"/>
    </source>
</evidence>